<dbReference type="EMBL" id="JACXAE010000098">
    <property type="protein sequence ID" value="MBD2776796.1"/>
    <property type="molecule type" value="Genomic_DNA"/>
</dbReference>
<keyword evidence="3" id="KW-1185">Reference proteome</keyword>
<dbReference type="AlphaFoldDB" id="A0A8J6XSP4"/>
<organism evidence="2 3">
    <name type="scientific">Iningainema tapete BLCC-T55</name>
    <dbReference type="NCBI Taxonomy" id="2748662"/>
    <lineage>
        <taxon>Bacteria</taxon>
        <taxon>Bacillati</taxon>
        <taxon>Cyanobacteriota</taxon>
        <taxon>Cyanophyceae</taxon>
        <taxon>Nostocales</taxon>
        <taxon>Scytonemataceae</taxon>
        <taxon>Iningainema tapete</taxon>
    </lineage>
</organism>
<feature type="region of interest" description="Disordered" evidence="1">
    <location>
        <begin position="572"/>
        <end position="627"/>
    </location>
</feature>
<dbReference type="InterPro" id="IPR051082">
    <property type="entry name" value="Pentapeptide-BTB/POZ_domain"/>
</dbReference>
<dbReference type="RefSeq" id="WP_190835846.1">
    <property type="nucleotide sequence ID" value="NZ_CAWPPI010000098.1"/>
</dbReference>
<dbReference type="SUPFAM" id="SSF141571">
    <property type="entry name" value="Pentapeptide repeat-like"/>
    <property type="match status" value="2"/>
</dbReference>
<evidence type="ECO:0000256" key="1">
    <source>
        <dbReference type="SAM" id="MobiDB-lite"/>
    </source>
</evidence>
<comment type="caution">
    <text evidence="2">The sequence shown here is derived from an EMBL/GenBank/DDBJ whole genome shotgun (WGS) entry which is preliminary data.</text>
</comment>
<dbReference type="Pfam" id="PF00805">
    <property type="entry name" value="Pentapeptide"/>
    <property type="match status" value="4"/>
</dbReference>
<dbReference type="PANTHER" id="PTHR14136:SF17">
    <property type="entry name" value="BTB_POZ DOMAIN-CONTAINING PROTEIN KCTD9"/>
    <property type="match status" value="1"/>
</dbReference>
<evidence type="ECO:0000313" key="3">
    <source>
        <dbReference type="Proteomes" id="UP000629098"/>
    </source>
</evidence>
<reference evidence="2" key="1">
    <citation type="submission" date="2020-09" db="EMBL/GenBank/DDBJ databases">
        <title>Iningainema tapete sp. nov. (Scytonemataceae, Cyanobacteria) from greenhouses in central Florida (USA) produces two types of nodularin with biosynthetic potential for microcystin-LR and anabaenopeptins.</title>
        <authorList>
            <person name="Berthold D.E."/>
            <person name="Lefler F.W."/>
            <person name="Huang I.-S."/>
            <person name="Abdulla H."/>
            <person name="Zimba P.V."/>
            <person name="Laughinghouse H.D. IV."/>
        </authorList>
    </citation>
    <scope>NUCLEOTIDE SEQUENCE</scope>
    <source>
        <strain evidence="2">BLCCT55</strain>
    </source>
</reference>
<dbReference type="PANTHER" id="PTHR14136">
    <property type="entry name" value="BTB_POZ DOMAIN-CONTAINING PROTEIN KCTD9"/>
    <property type="match status" value="1"/>
</dbReference>
<accession>A0A8J6XSP4</accession>
<dbReference type="Proteomes" id="UP000629098">
    <property type="component" value="Unassembled WGS sequence"/>
</dbReference>
<sequence length="627" mass="69905">MKISFAIGPKERNITQPEAFDISYEHKGCICTVMVYGDINKPQVLVVPPTPLPTIPISRYWFFMNISWSKLDGFEFNHYSDPEITTHLNSAVCNSTVGILRGEDKIQINNTFLTLTFRAEVSQTDLSKNDPIIFLEKCSEFGIRVANVELSEFQSLYKLNCSGIKLYNVVFINSDIREADFNSSSFNDVKFINSNLERANFSNSLFSKVELLAARLRETVFDNCRVFYNKSRIENDETLIFNNCDLTNSSFVKAVISSKLEYSNLSNADFSEAKLVACKLYDCTLNGTIFTKSIFSSYETQSNNPKKPSTSSGGLITCYIGPKSETYTTKGVANQGNITNCKFDSASMNFVDLSNNLIKSCDFEAADLSKAKLSNCEFIGTAFNGRTLKPANLSSADTSFSVFREECNLNEVNFTRVRMIESRIEKCRCVRSIFYGARLISSYFVDSNLTGADFRNADLTMINLDKCLLSGANFFKTIRGGINLNIQTVNEQSNKEEQINIKSSCDIKFIDWSPKKDGEIQINENDFLSIIIGSKSAVSVISNLSKENPSVISYIYNQAQAEANAQSAGNDLNDASVNIDGDVNNGDISGGSIETQPYGVSEQDEEQIPENYDSYSGESSNKEDEQE</sequence>
<gene>
    <name evidence="2" type="ORF">ICL16_33295</name>
</gene>
<dbReference type="InterPro" id="IPR001646">
    <property type="entry name" value="5peptide_repeat"/>
</dbReference>
<protein>
    <submittedName>
        <fullName evidence="2">Pentapeptide repeat-containing protein</fullName>
    </submittedName>
</protein>
<name>A0A8J6XSP4_9CYAN</name>
<dbReference type="Gene3D" id="2.160.20.80">
    <property type="entry name" value="E3 ubiquitin-protein ligase SopA"/>
    <property type="match status" value="2"/>
</dbReference>
<evidence type="ECO:0000313" key="2">
    <source>
        <dbReference type="EMBL" id="MBD2776796.1"/>
    </source>
</evidence>
<proteinExistence type="predicted"/>